<dbReference type="AlphaFoldDB" id="A0A1V9Z655"/>
<dbReference type="InterPro" id="IPR020422">
    <property type="entry name" value="TYR_PHOSPHATASE_DUAL_dom"/>
</dbReference>
<evidence type="ECO:0000256" key="1">
    <source>
        <dbReference type="ARBA" id="ARBA00022801"/>
    </source>
</evidence>
<feature type="domain" description="Tyrosine specific protein phosphatases" evidence="4">
    <location>
        <begin position="84"/>
        <end position="147"/>
    </location>
</feature>
<dbReference type="InterPro" id="IPR016130">
    <property type="entry name" value="Tyr_Pase_AS"/>
</dbReference>
<dbReference type="Proteomes" id="UP000243579">
    <property type="component" value="Unassembled WGS sequence"/>
</dbReference>
<evidence type="ECO:0000256" key="2">
    <source>
        <dbReference type="ARBA" id="ARBA00022912"/>
    </source>
</evidence>
<reference evidence="5 6" key="1">
    <citation type="journal article" date="2014" name="Genome Biol. Evol.">
        <title>The secreted proteins of Achlya hypogyna and Thraustotheca clavata identify the ancestral oomycete secretome and reveal gene acquisitions by horizontal gene transfer.</title>
        <authorList>
            <person name="Misner I."/>
            <person name="Blouin N."/>
            <person name="Leonard G."/>
            <person name="Richards T.A."/>
            <person name="Lane C.E."/>
        </authorList>
    </citation>
    <scope>NUCLEOTIDE SEQUENCE [LARGE SCALE GENOMIC DNA]</scope>
    <source>
        <strain evidence="5 6">ATCC 48635</strain>
    </source>
</reference>
<dbReference type="EMBL" id="JNBR01000406">
    <property type="protein sequence ID" value="OQR93493.1"/>
    <property type="molecule type" value="Genomic_DNA"/>
</dbReference>
<evidence type="ECO:0000313" key="5">
    <source>
        <dbReference type="EMBL" id="OQR93493.1"/>
    </source>
</evidence>
<evidence type="ECO:0000259" key="4">
    <source>
        <dbReference type="PROSITE" id="PS50056"/>
    </source>
</evidence>
<dbReference type="SMART" id="SM01022">
    <property type="entry name" value="ASCH"/>
    <property type="match status" value="1"/>
</dbReference>
<dbReference type="InterPro" id="IPR000387">
    <property type="entry name" value="Tyr_Pase_dom"/>
</dbReference>
<evidence type="ECO:0000313" key="6">
    <source>
        <dbReference type="Proteomes" id="UP000243579"/>
    </source>
</evidence>
<dbReference type="InterPro" id="IPR007374">
    <property type="entry name" value="ASCH_domain"/>
</dbReference>
<dbReference type="CDD" id="cd14498">
    <property type="entry name" value="DSP"/>
    <property type="match status" value="1"/>
</dbReference>
<organism evidence="5 6">
    <name type="scientific">Achlya hypogyna</name>
    <name type="common">Oomycete</name>
    <name type="synonym">Protoachlya hypogyna</name>
    <dbReference type="NCBI Taxonomy" id="1202772"/>
    <lineage>
        <taxon>Eukaryota</taxon>
        <taxon>Sar</taxon>
        <taxon>Stramenopiles</taxon>
        <taxon>Oomycota</taxon>
        <taxon>Saprolegniomycetes</taxon>
        <taxon>Saprolegniales</taxon>
        <taxon>Achlyaceae</taxon>
        <taxon>Achlya</taxon>
    </lineage>
</organism>
<keyword evidence="6" id="KW-1185">Reference proteome</keyword>
<dbReference type="PROSITE" id="PS50054">
    <property type="entry name" value="TYR_PHOSPHATASE_DUAL"/>
    <property type="match status" value="1"/>
</dbReference>
<dbReference type="PROSITE" id="PS00383">
    <property type="entry name" value="TYR_PHOSPHATASE_1"/>
    <property type="match status" value="1"/>
</dbReference>
<keyword evidence="2" id="KW-0904">Protein phosphatase</keyword>
<evidence type="ECO:0000259" key="3">
    <source>
        <dbReference type="PROSITE" id="PS50054"/>
    </source>
</evidence>
<dbReference type="Gene3D" id="2.30.130.30">
    <property type="entry name" value="Hypothetical protein"/>
    <property type="match status" value="1"/>
</dbReference>
<dbReference type="SUPFAM" id="SSF88697">
    <property type="entry name" value="PUA domain-like"/>
    <property type="match status" value="1"/>
</dbReference>
<dbReference type="PROSITE" id="PS50056">
    <property type="entry name" value="TYR_PHOSPHATASE_2"/>
    <property type="match status" value="1"/>
</dbReference>
<dbReference type="Pfam" id="PF04266">
    <property type="entry name" value="ASCH"/>
    <property type="match status" value="1"/>
</dbReference>
<comment type="caution">
    <text evidence="5">The sequence shown here is derived from an EMBL/GenBank/DDBJ whole genome shotgun (WGS) entry which is preliminary data.</text>
</comment>
<dbReference type="Gene3D" id="3.90.190.10">
    <property type="entry name" value="Protein tyrosine phosphatase superfamily"/>
    <property type="match status" value="1"/>
</dbReference>
<dbReference type="PANTHER" id="PTHR46377">
    <property type="entry name" value="DUAL SPECIFICITY PROTEIN PHOSPHATASE 19"/>
    <property type="match status" value="1"/>
</dbReference>
<dbReference type="InterPro" id="IPR029021">
    <property type="entry name" value="Prot-tyrosine_phosphatase-like"/>
</dbReference>
<accession>A0A1V9Z655</accession>
<keyword evidence="1" id="KW-0378">Hydrolase</keyword>
<dbReference type="InterPro" id="IPR000340">
    <property type="entry name" value="Dual-sp_phosphatase_cat-dom"/>
</dbReference>
<dbReference type="SMART" id="SM00195">
    <property type="entry name" value="DSPc"/>
    <property type="match status" value="1"/>
</dbReference>
<name>A0A1V9Z655_ACHHY</name>
<gene>
    <name evidence="5" type="ORF">ACHHYP_02494</name>
</gene>
<dbReference type="Pfam" id="PF00782">
    <property type="entry name" value="DSPc"/>
    <property type="match status" value="1"/>
</dbReference>
<protein>
    <submittedName>
        <fullName evidence="5">Dual specificity protein phosphatase 19-like isoform 1</fullName>
    </submittedName>
</protein>
<dbReference type="GO" id="GO:0008579">
    <property type="term" value="F:JUN kinase phosphatase activity"/>
    <property type="evidence" value="ECO:0007669"/>
    <property type="project" value="TreeGrafter"/>
</dbReference>
<dbReference type="SUPFAM" id="SSF52799">
    <property type="entry name" value="(Phosphotyrosine protein) phosphatases II"/>
    <property type="match status" value="1"/>
</dbReference>
<sequence length="300" mass="32979">MDDSGAYEEYYEDEEVEEVEDVIDDVPMFISNRVYLGSIDAAANARALEAKNIRFVLSLLEPEDKLPTPAVAHLRVPMADTLDEPLLKKLPLLLHSLNHFMAADDGNVLVHCVAGRSRSASVVIAWVMTTQQISLDAAFHRVLMARPWISPNETFLHHLRVFEQTLAVPMPAAAREEIAALGDILPRLHFHDSFVAAITGQRKVVTVRLDSDIDDDANSDLQYVLPLATVRAMTTTGGATAAFALLQVTSVDTILVRDLSEAHAQQEGLASVAELLTTLRRFYPAMTQTSACRVVTFVSS</sequence>
<dbReference type="STRING" id="1202772.A0A1V9Z655"/>
<proteinExistence type="predicted"/>
<dbReference type="OrthoDB" id="2017893at2759"/>
<dbReference type="PANTHER" id="PTHR46377:SF1">
    <property type="entry name" value="DUAL SPECIFICITY PROTEIN PHOSPHATASE 19"/>
    <property type="match status" value="1"/>
</dbReference>
<dbReference type="InterPro" id="IPR015947">
    <property type="entry name" value="PUA-like_sf"/>
</dbReference>
<dbReference type="GO" id="GO:0005737">
    <property type="term" value="C:cytoplasm"/>
    <property type="evidence" value="ECO:0007669"/>
    <property type="project" value="TreeGrafter"/>
</dbReference>
<feature type="domain" description="Tyrosine-protein phosphatase" evidence="3">
    <location>
        <begin position="26"/>
        <end position="168"/>
    </location>
</feature>